<dbReference type="Gene3D" id="3.30.60.190">
    <property type="match status" value="1"/>
</dbReference>
<dbReference type="PANTHER" id="PTHR15555:SF0">
    <property type="entry name" value="ZINC FINGER HIT DOMAIN-CONTAINING PROTEIN 2"/>
    <property type="match status" value="1"/>
</dbReference>
<sequence length="373" mass="43290">MESNSSKENYIKLCKICDHNVHKYLCPRCGIEYCSVVCYKSDKHSECSESFYRGCVEEELKFNEKDPETRRKMLEILQRMHEEHANDMEDMEELAHQQLDSDDDDEVPDLSDRLRNIDLDDADSVWAVLTDGEKQEFETLLCNGEMEKLLPPWKPWWSYRANAKLVEDLSKTSKAFDYQQNCPRIKNIKHYNEISKVPPAECVKNNVLNVLHAYAFTALYFNGDHHNFPREAISIITELSNNLRENEVFIKADLAIESVSQQAMNCRTLVADTENISATKNACTCILQGPEDSNKYFYVKAAFSDLHKLFSKCTVPSKRKDTPKCTSKEFSKRFPDHGAISAMEIPRNKLKLYLKKIEYYLSWVETYGSNLYT</sequence>
<feature type="domain" description="HIT-type" evidence="2">
    <location>
        <begin position="14"/>
        <end position="47"/>
    </location>
</feature>
<evidence type="ECO:0000259" key="2">
    <source>
        <dbReference type="PROSITE" id="PS51083"/>
    </source>
</evidence>
<dbReference type="PROSITE" id="PS51083">
    <property type="entry name" value="ZF_HIT"/>
    <property type="match status" value="1"/>
</dbReference>
<evidence type="ECO:0000313" key="3">
    <source>
        <dbReference type="Proteomes" id="UP000829291"/>
    </source>
</evidence>
<keyword evidence="3" id="KW-1185">Reference proteome</keyword>
<dbReference type="GeneID" id="107224101"/>
<dbReference type="Proteomes" id="UP000829291">
    <property type="component" value="Chromosome 3"/>
</dbReference>
<gene>
    <name evidence="4" type="primary">LOC107224101</name>
</gene>
<accession>A0A6J0BZ58</accession>
<dbReference type="CDD" id="cd23024">
    <property type="entry name" value="zf-HIT_ZNHIT2-3"/>
    <property type="match status" value="1"/>
</dbReference>
<name>A0A6J0BZ58_NEOLC</name>
<dbReference type="InterPro" id="IPR039646">
    <property type="entry name" value="ZNHIT2"/>
</dbReference>
<dbReference type="FunCoup" id="A0A6J0BZ58">
    <property type="interactions" value="249"/>
</dbReference>
<evidence type="ECO:0000256" key="1">
    <source>
        <dbReference type="PROSITE-ProRule" id="PRU00453"/>
    </source>
</evidence>
<dbReference type="RefSeq" id="XP_015519519.1">
    <property type="nucleotide sequence ID" value="XM_015664033.2"/>
</dbReference>
<keyword evidence="1" id="KW-0479">Metal-binding</keyword>
<dbReference type="SUPFAM" id="SSF144232">
    <property type="entry name" value="HIT/MYND zinc finger-like"/>
    <property type="match status" value="1"/>
</dbReference>
<dbReference type="InterPro" id="IPR007529">
    <property type="entry name" value="Znf_HIT"/>
</dbReference>
<keyword evidence="1" id="KW-0862">Zinc</keyword>
<dbReference type="Pfam" id="PF04438">
    <property type="entry name" value="zf-HIT"/>
    <property type="match status" value="1"/>
</dbReference>
<dbReference type="InParanoid" id="A0A6J0BZ58"/>
<dbReference type="OrthoDB" id="10005492at2759"/>
<dbReference type="AlphaFoldDB" id="A0A6J0BZ58"/>
<reference evidence="4" key="1">
    <citation type="submission" date="2025-08" db="UniProtKB">
        <authorList>
            <consortium name="RefSeq"/>
        </authorList>
    </citation>
    <scope>IDENTIFICATION</scope>
    <source>
        <tissue evidence="4">Thorax and Abdomen</tissue>
    </source>
</reference>
<dbReference type="PANTHER" id="PTHR15555">
    <property type="entry name" value="ZINC FINGER HIT DOMAIN CONTAINING PROTEIN 2 PROTEIN FON -RELATED"/>
    <property type="match status" value="1"/>
</dbReference>
<dbReference type="KEGG" id="nlo:107224101"/>
<evidence type="ECO:0000313" key="4">
    <source>
        <dbReference type="RefSeq" id="XP_015519519.1"/>
    </source>
</evidence>
<proteinExistence type="predicted"/>
<protein>
    <submittedName>
        <fullName evidence="4">Zinc finger HIT domain-containing protein 2 isoform X1</fullName>
    </submittedName>
</protein>
<organism evidence="4">
    <name type="scientific">Neodiprion lecontei</name>
    <name type="common">Redheaded pine sawfly</name>
    <dbReference type="NCBI Taxonomy" id="441921"/>
    <lineage>
        <taxon>Eukaryota</taxon>
        <taxon>Metazoa</taxon>
        <taxon>Ecdysozoa</taxon>
        <taxon>Arthropoda</taxon>
        <taxon>Hexapoda</taxon>
        <taxon>Insecta</taxon>
        <taxon>Pterygota</taxon>
        <taxon>Neoptera</taxon>
        <taxon>Endopterygota</taxon>
        <taxon>Hymenoptera</taxon>
        <taxon>Tenthredinoidea</taxon>
        <taxon>Diprionidae</taxon>
        <taxon>Diprioninae</taxon>
        <taxon>Neodiprion</taxon>
    </lineage>
</organism>
<dbReference type="GO" id="GO:0008270">
    <property type="term" value="F:zinc ion binding"/>
    <property type="evidence" value="ECO:0007669"/>
    <property type="project" value="UniProtKB-UniRule"/>
</dbReference>
<keyword evidence="1" id="KW-0863">Zinc-finger</keyword>